<dbReference type="OrthoDB" id="9784962at2"/>
<dbReference type="SUPFAM" id="SSF47413">
    <property type="entry name" value="lambda repressor-like DNA-binding domains"/>
    <property type="match status" value="1"/>
</dbReference>
<dbReference type="STRING" id="137838.GCA_001458595_03823"/>
<dbReference type="InterPro" id="IPR010982">
    <property type="entry name" value="Lambda_DNA-bd_dom_sf"/>
</dbReference>
<dbReference type="InterPro" id="IPR000843">
    <property type="entry name" value="HTH_LacI"/>
</dbReference>
<dbReference type="RefSeq" id="WP_058296459.1">
    <property type="nucleotide sequence ID" value="NZ_CAKJVF010000042.1"/>
</dbReference>
<dbReference type="AlphaFoldDB" id="A0A2A7MKT7"/>
<dbReference type="GO" id="GO:0000976">
    <property type="term" value="F:transcription cis-regulatory region binding"/>
    <property type="evidence" value="ECO:0007669"/>
    <property type="project" value="TreeGrafter"/>
</dbReference>
<evidence type="ECO:0000313" key="5">
    <source>
        <dbReference type="EMBL" id="PEG32315.1"/>
    </source>
</evidence>
<evidence type="ECO:0000259" key="4">
    <source>
        <dbReference type="PROSITE" id="PS50932"/>
    </source>
</evidence>
<keyword evidence="3" id="KW-0804">Transcription</keyword>
<dbReference type="Gene3D" id="3.40.50.2300">
    <property type="match status" value="2"/>
</dbReference>
<keyword evidence="6" id="KW-1185">Reference proteome</keyword>
<dbReference type="Pfam" id="PF00356">
    <property type="entry name" value="LacI"/>
    <property type="match status" value="1"/>
</dbReference>
<dbReference type="SMART" id="SM00354">
    <property type="entry name" value="HTH_LACI"/>
    <property type="match status" value="1"/>
</dbReference>
<accession>A0A2A7MKT7</accession>
<evidence type="ECO:0000256" key="1">
    <source>
        <dbReference type="ARBA" id="ARBA00023015"/>
    </source>
</evidence>
<dbReference type="PANTHER" id="PTHR30146">
    <property type="entry name" value="LACI-RELATED TRANSCRIPTIONAL REPRESSOR"/>
    <property type="match status" value="1"/>
</dbReference>
<dbReference type="CDD" id="cd01392">
    <property type="entry name" value="HTH_LacI"/>
    <property type="match status" value="1"/>
</dbReference>
<dbReference type="Proteomes" id="UP000220840">
    <property type="component" value="Unassembled WGS sequence"/>
</dbReference>
<dbReference type="PROSITE" id="PS00356">
    <property type="entry name" value="HTH_LACI_1"/>
    <property type="match status" value="1"/>
</dbReference>
<feature type="domain" description="HTH lacI-type" evidence="4">
    <location>
        <begin position="2"/>
        <end position="56"/>
    </location>
</feature>
<dbReference type="Gene3D" id="1.10.260.40">
    <property type="entry name" value="lambda repressor-like DNA-binding domains"/>
    <property type="match status" value="1"/>
</dbReference>
<dbReference type="SUPFAM" id="SSF53822">
    <property type="entry name" value="Periplasmic binding protein-like I"/>
    <property type="match status" value="1"/>
</dbReference>
<dbReference type="CDD" id="cd06288">
    <property type="entry name" value="PBP1_sucrose_transcription_regulator"/>
    <property type="match status" value="1"/>
</dbReference>
<reference evidence="5 6" key="1">
    <citation type="submission" date="2017-10" db="EMBL/GenBank/DDBJ databases">
        <title>Effective Description of Clostridium neonatale sp. nov. linked to necrotizing enterocolitis in neonates and a clarification of species assignable to the genus Clostridium (Prazmowski 1880) emend. Lawson and Rainey 2016.</title>
        <authorList>
            <person name="Bernard K."/>
            <person name="Burdz T."/>
            <person name="Wiebe D."/>
            <person name="Balcewich B."/>
            <person name="Alfa M."/>
            <person name="Bernier A.-M."/>
        </authorList>
    </citation>
    <scope>NUCLEOTIDE SEQUENCE [LARGE SCALE GENOMIC DNA]</scope>
    <source>
        <strain evidence="5 6">LCDC99A005</strain>
    </source>
</reference>
<proteinExistence type="predicted"/>
<dbReference type="PANTHER" id="PTHR30146:SF109">
    <property type="entry name" value="HTH-TYPE TRANSCRIPTIONAL REGULATOR GALS"/>
    <property type="match status" value="1"/>
</dbReference>
<evidence type="ECO:0000313" key="6">
    <source>
        <dbReference type="Proteomes" id="UP000220840"/>
    </source>
</evidence>
<organism evidence="5 6">
    <name type="scientific">Clostridium neonatale</name>
    <dbReference type="NCBI Taxonomy" id="137838"/>
    <lineage>
        <taxon>Bacteria</taxon>
        <taxon>Bacillati</taxon>
        <taxon>Bacillota</taxon>
        <taxon>Clostridia</taxon>
        <taxon>Eubacteriales</taxon>
        <taxon>Clostridiaceae</taxon>
        <taxon>Clostridium</taxon>
    </lineage>
</organism>
<dbReference type="InterPro" id="IPR028082">
    <property type="entry name" value="Peripla_BP_I"/>
</dbReference>
<protein>
    <submittedName>
        <fullName evidence="5">LacI family transcriptional regulator</fullName>
    </submittedName>
</protein>
<dbReference type="EMBL" id="PDCJ01000001">
    <property type="protein sequence ID" value="PEG32315.1"/>
    <property type="molecule type" value="Genomic_DNA"/>
</dbReference>
<dbReference type="PROSITE" id="PS50932">
    <property type="entry name" value="HTH_LACI_2"/>
    <property type="match status" value="1"/>
</dbReference>
<dbReference type="Pfam" id="PF13377">
    <property type="entry name" value="Peripla_BP_3"/>
    <property type="match status" value="1"/>
</dbReference>
<gene>
    <name evidence="5" type="ORF">CQ394_11660</name>
</gene>
<dbReference type="GO" id="GO:0003700">
    <property type="term" value="F:DNA-binding transcription factor activity"/>
    <property type="evidence" value="ECO:0007669"/>
    <property type="project" value="TreeGrafter"/>
</dbReference>
<sequence length="345" mass="39389">MATIKEIAKESGVSIATVSNIIHGKPGASDETRKKVLETIKRLNYTPNVIAQNLKQKKNRTIGIITEDLTIFNTPSIVDGINEYCDEHNYQFVLGNLRLYQKYNKKFYTENKYYKHVEEEFKMMKSKQVEGIIYIGCHCREIKCIPYDLGIPIVTAYVFDKDKNFTSVIFNDEQGAYDATEKLIKAGHTKIGVIAGIKESIHTQERLLGYQRALYDNQILFNPSFILNGDWERESGREVSEQLIKRGITAIFSMNDVMAGGVYDYLDTIEKKVGTDISLIGFDNRESSTAYNPMLSTMGLPLFDIGRKSAEILISLIDKENKNIDHEIYKINCEFIERKSILSIK</sequence>
<keyword evidence="1" id="KW-0805">Transcription regulation</keyword>
<evidence type="ECO:0000256" key="2">
    <source>
        <dbReference type="ARBA" id="ARBA00023125"/>
    </source>
</evidence>
<dbReference type="InterPro" id="IPR046335">
    <property type="entry name" value="LacI/GalR-like_sensor"/>
</dbReference>
<keyword evidence="2" id="KW-0238">DNA-binding</keyword>
<name>A0A2A7MKT7_9CLOT</name>
<evidence type="ECO:0000256" key="3">
    <source>
        <dbReference type="ARBA" id="ARBA00023163"/>
    </source>
</evidence>
<comment type="caution">
    <text evidence="5">The sequence shown here is derived from an EMBL/GenBank/DDBJ whole genome shotgun (WGS) entry which is preliminary data.</text>
</comment>